<evidence type="ECO:0000256" key="5">
    <source>
        <dbReference type="ARBA" id="ARBA00022692"/>
    </source>
</evidence>
<evidence type="ECO:0000256" key="14">
    <source>
        <dbReference type="SAM" id="Phobius"/>
    </source>
</evidence>
<dbReference type="HOGENOM" id="CLU_001570_14_11_1"/>
<dbReference type="AlphaFoldDB" id="A0A072PFY6"/>
<keyword evidence="5 14" id="KW-0812">Transmembrane</keyword>
<proteinExistence type="inferred from homology"/>
<dbReference type="InterPro" id="IPR002401">
    <property type="entry name" value="Cyt_P450_E_grp-I"/>
</dbReference>
<dbReference type="PRINTS" id="PR00463">
    <property type="entry name" value="EP450I"/>
</dbReference>
<dbReference type="PANTHER" id="PTHR24305">
    <property type="entry name" value="CYTOCHROME P450"/>
    <property type="match status" value="1"/>
</dbReference>
<evidence type="ECO:0000256" key="10">
    <source>
        <dbReference type="ARBA" id="ARBA00023033"/>
    </source>
</evidence>
<dbReference type="SUPFAM" id="SSF48264">
    <property type="entry name" value="Cytochrome P450"/>
    <property type="match status" value="1"/>
</dbReference>
<dbReference type="GeneID" id="25281594"/>
<comment type="subcellular location">
    <subcellularLocation>
        <location evidence="2">Membrane</location>
    </subcellularLocation>
</comment>
<dbReference type="InterPro" id="IPR036396">
    <property type="entry name" value="Cyt_P450_sf"/>
</dbReference>
<dbReference type="FunFam" id="1.10.630.10:FF:000063">
    <property type="entry name" value="Cytochrome P450 monooxygenase"/>
    <property type="match status" value="1"/>
</dbReference>
<evidence type="ECO:0000256" key="4">
    <source>
        <dbReference type="ARBA" id="ARBA00022617"/>
    </source>
</evidence>
<protein>
    <recommendedName>
        <fullName evidence="17">Cytochrome P450 monooxygenase</fullName>
    </recommendedName>
</protein>
<evidence type="ECO:0008006" key="17">
    <source>
        <dbReference type="Google" id="ProtNLM"/>
    </source>
</evidence>
<evidence type="ECO:0000256" key="13">
    <source>
        <dbReference type="RuleBase" id="RU000461"/>
    </source>
</evidence>
<dbReference type="PROSITE" id="PS00086">
    <property type="entry name" value="CYTOCHROME_P450"/>
    <property type="match status" value="1"/>
</dbReference>
<dbReference type="InterPro" id="IPR017972">
    <property type="entry name" value="Cyt_P450_CS"/>
</dbReference>
<dbReference type="InterPro" id="IPR050121">
    <property type="entry name" value="Cytochrome_P450_monoxygenase"/>
</dbReference>
<dbReference type="GO" id="GO:0020037">
    <property type="term" value="F:heme binding"/>
    <property type="evidence" value="ECO:0007669"/>
    <property type="project" value="InterPro"/>
</dbReference>
<dbReference type="CDD" id="cd11061">
    <property type="entry name" value="CYP67-like"/>
    <property type="match status" value="1"/>
</dbReference>
<comment type="cofactor">
    <cofactor evidence="1 12">
        <name>heme</name>
        <dbReference type="ChEBI" id="CHEBI:30413"/>
    </cofactor>
</comment>
<evidence type="ECO:0000256" key="6">
    <source>
        <dbReference type="ARBA" id="ARBA00022723"/>
    </source>
</evidence>
<keyword evidence="9 12" id="KW-0408">Iron</keyword>
<dbReference type="OrthoDB" id="1470350at2759"/>
<keyword evidence="7 14" id="KW-1133">Transmembrane helix</keyword>
<evidence type="ECO:0000256" key="12">
    <source>
        <dbReference type="PIRSR" id="PIRSR602401-1"/>
    </source>
</evidence>
<reference evidence="15 16" key="1">
    <citation type="submission" date="2013-03" db="EMBL/GenBank/DDBJ databases">
        <title>The Genome Sequence of Exophiala aquamarina CBS 119918.</title>
        <authorList>
            <consortium name="The Broad Institute Genomics Platform"/>
            <person name="Cuomo C."/>
            <person name="de Hoog S."/>
            <person name="Gorbushina A."/>
            <person name="Walker B."/>
            <person name="Young S.K."/>
            <person name="Zeng Q."/>
            <person name="Gargeya S."/>
            <person name="Fitzgerald M."/>
            <person name="Haas B."/>
            <person name="Abouelleil A."/>
            <person name="Allen A.W."/>
            <person name="Alvarado L."/>
            <person name="Arachchi H.M."/>
            <person name="Berlin A.M."/>
            <person name="Chapman S.B."/>
            <person name="Gainer-Dewar J."/>
            <person name="Goldberg J."/>
            <person name="Griggs A."/>
            <person name="Gujja S."/>
            <person name="Hansen M."/>
            <person name="Howarth C."/>
            <person name="Imamovic A."/>
            <person name="Ireland A."/>
            <person name="Larimer J."/>
            <person name="McCowan C."/>
            <person name="Murphy C."/>
            <person name="Pearson M."/>
            <person name="Poon T.W."/>
            <person name="Priest M."/>
            <person name="Roberts A."/>
            <person name="Saif S."/>
            <person name="Shea T."/>
            <person name="Sisk P."/>
            <person name="Sykes S."/>
            <person name="Wortman J."/>
            <person name="Nusbaum C."/>
            <person name="Birren B."/>
        </authorList>
    </citation>
    <scope>NUCLEOTIDE SEQUENCE [LARGE SCALE GENOMIC DNA]</scope>
    <source>
        <strain evidence="15 16">CBS 119918</strain>
    </source>
</reference>
<dbReference type="GO" id="GO:0005506">
    <property type="term" value="F:iron ion binding"/>
    <property type="evidence" value="ECO:0007669"/>
    <property type="project" value="InterPro"/>
</dbReference>
<dbReference type="Gene3D" id="1.10.630.10">
    <property type="entry name" value="Cytochrome P450"/>
    <property type="match status" value="1"/>
</dbReference>
<evidence type="ECO:0000256" key="11">
    <source>
        <dbReference type="ARBA" id="ARBA00023136"/>
    </source>
</evidence>
<dbReference type="InterPro" id="IPR001128">
    <property type="entry name" value="Cyt_P450"/>
</dbReference>
<evidence type="ECO:0000256" key="3">
    <source>
        <dbReference type="ARBA" id="ARBA00010617"/>
    </source>
</evidence>
<dbReference type="VEuPathDB" id="FungiDB:A1O9_06677"/>
<sequence length="540" mass="60657">MLLETFGIFQTTAIIIAGYCIAVSIYRLTLHPLAKYPGPLLARVSGWPDAISAIKGRRHIDHYQLHCKYGSDVVRYAPNCLSFNTVKALNDIYGNRNANLVKSGWTAASEYINQPANLHTYSDKQQHAQRKKLLAHAFSESALRTAEEFMLEKIRAWCGYLDQEGNHEVDRLGWSEAKDMGHWSNLLTLDILGELCFGASFGGMEAGDHNVLDMVIFSARLIQMIAYLPIKLLIWPILRSPRLLSAISAETSKRRWALRLKMRELIEKRYQMELQTEKEGTTTRKDFFHHLLRAHDPETDARIEPTELVGEAVLLVGAGSDTSSTAIASCLFYLIRNPEALKKLGQEVRGGFCDVEEIRSGSKLSSLLYLRSCVNEAMRMTPPVPGVLSRKILPGGAVIDGHQLNAGTIVGVPIYAIHHQERYFPDSFSFLPERWILGSKTPLFDVTDESLALGRSAFCPFSLGSRQCIGKNMAYMELLVSIARLIWLFDLRFSRTAVTGGGDPKLVEAGRDRTNEFQLHDWLVSAKKGPFVEFRKRPTI</sequence>
<evidence type="ECO:0000256" key="9">
    <source>
        <dbReference type="ARBA" id="ARBA00023004"/>
    </source>
</evidence>
<keyword evidence="11 14" id="KW-0472">Membrane</keyword>
<dbReference type="EMBL" id="AMGV01000004">
    <property type="protein sequence ID" value="KEF58751.1"/>
    <property type="molecule type" value="Genomic_DNA"/>
</dbReference>
<dbReference type="PANTHER" id="PTHR24305:SF237">
    <property type="entry name" value="CYTOCHROME P450 MONOOXYGENASE ATNE-RELATED"/>
    <property type="match status" value="1"/>
</dbReference>
<organism evidence="15 16">
    <name type="scientific">Exophiala aquamarina CBS 119918</name>
    <dbReference type="NCBI Taxonomy" id="1182545"/>
    <lineage>
        <taxon>Eukaryota</taxon>
        <taxon>Fungi</taxon>
        <taxon>Dikarya</taxon>
        <taxon>Ascomycota</taxon>
        <taxon>Pezizomycotina</taxon>
        <taxon>Eurotiomycetes</taxon>
        <taxon>Chaetothyriomycetidae</taxon>
        <taxon>Chaetothyriales</taxon>
        <taxon>Herpotrichiellaceae</taxon>
        <taxon>Exophiala</taxon>
    </lineage>
</organism>
<keyword evidence="4 12" id="KW-0349">Heme</keyword>
<dbReference type="PRINTS" id="PR00385">
    <property type="entry name" value="P450"/>
</dbReference>
<evidence type="ECO:0000313" key="15">
    <source>
        <dbReference type="EMBL" id="KEF58751.1"/>
    </source>
</evidence>
<dbReference type="GO" id="GO:0016020">
    <property type="term" value="C:membrane"/>
    <property type="evidence" value="ECO:0007669"/>
    <property type="project" value="UniProtKB-SubCell"/>
</dbReference>
<dbReference type="GO" id="GO:0016705">
    <property type="term" value="F:oxidoreductase activity, acting on paired donors, with incorporation or reduction of molecular oxygen"/>
    <property type="evidence" value="ECO:0007669"/>
    <property type="project" value="InterPro"/>
</dbReference>
<evidence type="ECO:0000256" key="2">
    <source>
        <dbReference type="ARBA" id="ARBA00004370"/>
    </source>
</evidence>
<feature type="transmembrane region" description="Helical" evidence="14">
    <location>
        <begin position="6"/>
        <end position="26"/>
    </location>
</feature>
<keyword evidence="6 12" id="KW-0479">Metal-binding</keyword>
<dbReference type="GO" id="GO:1902181">
    <property type="term" value="P:verruculogen biosynthetic process"/>
    <property type="evidence" value="ECO:0007669"/>
    <property type="project" value="UniProtKB-ARBA"/>
</dbReference>
<dbReference type="Pfam" id="PF00067">
    <property type="entry name" value="p450"/>
    <property type="match status" value="1"/>
</dbReference>
<evidence type="ECO:0000313" key="16">
    <source>
        <dbReference type="Proteomes" id="UP000027920"/>
    </source>
</evidence>
<dbReference type="RefSeq" id="XP_013261341.1">
    <property type="nucleotide sequence ID" value="XM_013405887.1"/>
</dbReference>
<feature type="binding site" description="axial binding residue" evidence="12">
    <location>
        <position position="468"/>
    </location>
    <ligand>
        <name>heme</name>
        <dbReference type="ChEBI" id="CHEBI:30413"/>
    </ligand>
    <ligandPart>
        <name>Fe</name>
        <dbReference type="ChEBI" id="CHEBI:18248"/>
    </ligandPart>
</feature>
<keyword evidence="10 13" id="KW-0503">Monooxygenase</keyword>
<keyword evidence="16" id="KW-1185">Reference proteome</keyword>
<evidence type="ECO:0000256" key="7">
    <source>
        <dbReference type="ARBA" id="ARBA00022989"/>
    </source>
</evidence>
<accession>A0A072PFY6</accession>
<keyword evidence="8 13" id="KW-0560">Oxidoreductase</keyword>
<gene>
    <name evidence="15" type="ORF">A1O9_06677</name>
</gene>
<comment type="caution">
    <text evidence="15">The sequence shown here is derived from an EMBL/GenBank/DDBJ whole genome shotgun (WGS) entry which is preliminary data.</text>
</comment>
<evidence type="ECO:0000256" key="8">
    <source>
        <dbReference type="ARBA" id="ARBA00023002"/>
    </source>
</evidence>
<name>A0A072PFY6_9EURO</name>
<dbReference type="GO" id="GO:0004497">
    <property type="term" value="F:monooxygenase activity"/>
    <property type="evidence" value="ECO:0007669"/>
    <property type="project" value="UniProtKB-KW"/>
</dbReference>
<dbReference type="STRING" id="1182545.A0A072PFY6"/>
<comment type="similarity">
    <text evidence="3 13">Belongs to the cytochrome P450 family.</text>
</comment>
<evidence type="ECO:0000256" key="1">
    <source>
        <dbReference type="ARBA" id="ARBA00001971"/>
    </source>
</evidence>
<dbReference type="Proteomes" id="UP000027920">
    <property type="component" value="Unassembled WGS sequence"/>
</dbReference>